<reference evidence="1 2" key="1">
    <citation type="journal article" date="2019" name="Int. J. Syst. Evol. Microbiol.">
        <title>The Global Catalogue of Microorganisms (GCM) 10K type strain sequencing project: providing services to taxonomists for standard genome sequencing and annotation.</title>
        <authorList>
            <consortium name="The Broad Institute Genomics Platform"/>
            <consortium name="The Broad Institute Genome Sequencing Center for Infectious Disease"/>
            <person name="Wu L."/>
            <person name="Ma J."/>
        </authorList>
    </citation>
    <scope>NUCLEOTIDE SEQUENCE [LARGE SCALE GENOMIC DNA]</scope>
    <source>
        <strain evidence="1 2">Y73</strain>
    </source>
</reference>
<dbReference type="Proteomes" id="UP001596333">
    <property type="component" value="Unassembled WGS sequence"/>
</dbReference>
<dbReference type="AlphaFoldDB" id="A0ABD5UJT3"/>
<dbReference type="InterPro" id="IPR055979">
    <property type="entry name" value="DUF7557"/>
</dbReference>
<name>A0ABD5UJT3_9EURY</name>
<gene>
    <name evidence="1" type="ORF">ACFQEY_00545</name>
</gene>
<proteinExistence type="predicted"/>
<keyword evidence="2" id="KW-1185">Reference proteome</keyword>
<evidence type="ECO:0000313" key="1">
    <source>
        <dbReference type="EMBL" id="MFC6887547.1"/>
    </source>
</evidence>
<evidence type="ECO:0000313" key="2">
    <source>
        <dbReference type="Proteomes" id="UP001596333"/>
    </source>
</evidence>
<dbReference type="EMBL" id="JBHSXI010000001">
    <property type="protein sequence ID" value="MFC6887547.1"/>
    <property type="molecule type" value="Genomic_DNA"/>
</dbReference>
<dbReference type="Pfam" id="PF24434">
    <property type="entry name" value="DUF7557"/>
    <property type="match status" value="1"/>
</dbReference>
<organism evidence="1 2">
    <name type="scientific">Halorubrum trueperi</name>
    <dbReference type="NCBI Taxonomy" id="2004704"/>
    <lineage>
        <taxon>Archaea</taxon>
        <taxon>Methanobacteriati</taxon>
        <taxon>Methanobacteriota</taxon>
        <taxon>Stenosarchaea group</taxon>
        <taxon>Halobacteria</taxon>
        <taxon>Halobacteriales</taxon>
        <taxon>Haloferacaceae</taxon>
        <taxon>Halorubrum</taxon>
    </lineage>
</organism>
<dbReference type="RefSeq" id="WP_379763712.1">
    <property type="nucleotide sequence ID" value="NZ_JBHSXI010000001.1"/>
</dbReference>
<accession>A0ABD5UJT3</accession>
<comment type="caution">
    <text evidence="1">The sequence shown here is derived from an EMBL/GenBank/DDBJ whole genome shotgun (WGS) entry which is preliminary data.</text>
</comment>
<protein>
    <submittedName>
        <fullName evidence="1">Uncharacterized protein</fullName>
    </submittedName>
</protein>
<sequence>MAATESVRTTVGLKQSTKRRLEALKPYDSMSYDELLSEMADVYEGDA</sequence>